<proteinExistence type="inferred from homology"/>
<dbReference type="InterPro" id="IPR003593">
    <property type="entry name" value="AAA+_ATPase"/>
</dbReference>
<evidence type="ECO:0000313" key="7">
    <source>
        <dbReference type="EMBL" id="MBS9721351.1"/>
    </source>
</evidence>
<dbReference type="Proteomes" id="UP001297272">
    <property type="component" value="Unassembled WGS sequence"/>
</dbReference>
<comment type="caution">
    <text evidence="7">The sequence shown here is derived from an EMBL/GenBank/DDBJ whole genome shotgun (WGS) entry which is preliminary data.</text>
</comment>
<dbReference type="GO" id="GO:0005524">
    <property type="term" value="F:ATP binding"/>
    <property type="evidence" value="ECO:0007669"/>
    <property type="project" value="UniProtKB-KW"/>
</dbReference>
<gene>
    <name evidence="7" type="ORF">JYU29_11695</name>
</gene>
<protein>
    <submittedName>
        <fullName evidence="7">ABC transporter ATP-binding protein</fullName>
    </submittedName>
</protein>
<keyword evidence="8" id="KW-1185">Reference proteome</keyword>
<keyword evidence="5" id="KW-0029">Amino-acid transport</keyword>
<dbReference type="InterPro" id="IPR017871">
    <property type="entry name" value="ABC_transporter-like_CS"/>
</dbReference>
<dbReference type="PANTHER" id="PTHR43820:SF4">
    <property type="entry name" value="HIGH-AFFINITY BRANCHED-CHAIN AMINO ACID TRANSPORT ATP-BINDING PROTEIN LIVF"/>
    <property type="match status" value="1"/>
</dbReference>
<evidence type="ECO:0000259" key="6">
    <source>
        <dbReference type="PROSITE" id="PS50893"/>
    </source>
</evidence>
<dbReference type="PROSITE" id="PS50893">
    <property type="entry name" value="ABC_TRANSPORTER_2"/>
    <property type="match status" value="1"/>
</dbReference>
<dbReference type="Gene3D" id="3.40.50.300">
    <property type="entry name" value="P-loop containing nucleotide triphosphate hydrolases"/>
    <property type="match status" value="1"/>
</dbReference>
<sequence>MLQLERVNVHYGATRVLWDVSMEVGAGEIVAIMGPNGSGKSTVLKAAMGLKKPSSGVVRLDGEELQARSATVRPQRGMSIVLERRRLFPRMSVEENVMLGAYTRKTAEARETYRWVLDLLPEIKPHLNATAGKLSGGQQQMVAIARGLMANPRVLLMDEPFLGLSPAMVKTVCSIMQMINERGVAILFNEQNAKLSFAMSHRGYLLESGRVVLSGSGEDMLDHPEVRRVYLGMREEAA</sequence>
<dbReference type="SUPFAM" id="SSF52540">
    <property type="entry name" value="P-loop containing nucleoside triphosphate hydrolases"/>
    <property type="match status" value="1"/>
</dbReference>
<keyword evidence="3" id="KW-0547">Nucleotide-binding</keyword>
<dbReference type="InterPro" id="IPR027417">
    <property type="entry name" value="P-loop_NTPase"/>
</dbReference>
<keyword evidence="2" id="KW-0813">Transport</keyword>
<reference evidence="7 8" key="1">
    <citation type="submission" date="2021-03" db="EMBL/GenBank/DDBJ databases">
        <title>Tianweitania aestuarii sp. nov., isolated from a tidal flat.</title>
        <authorList>
            <person name="Park S."/>
            <person name="Yoon J.-H."/>
        </authorList>
    </citation>
    <scope>NUCLEOTIDE SEQUENCE [LARGE SCALE GENOMIC DNA]</scope>
    <source>
        <strain evidence="7 8">BSSL-BM11</strain>
    </source>
</reference>
<evidence type="ECO:0000256" key="2">
    <source>
        <dbReference type="ARBA" id="ARBA00022448"/>
    </source>
</evidence>
<name>A0ABS5RYF0_9HYPH</name>
<comment type="similarity">
    <text evidence="1">Belongs to the ABC transporter superfamily.</text>
</comment>
<dbReference type="SMART" id="SM00382">
    <property type="entry name" value="AAA"/>
    <property type="match status" value="1"/>
</dbReference>
<evidence type="ECO:0000256" key="5">
    <source>
        <dbReference type="ARBA" id="ARBA00022970"/>
    </source>
</evidence>
<feature type="domain" description="ABC transporter" evidence="6">
    <location>
        <begin position="2"/>
        <end position="233"/>
    </location>
</feature>
<evidence type="ECO:0000256" key="4">
    <source>
        <dbReference type="ARBA" id="ARBA00022840"/>
    </source>
</evidence>
<dbReference type="InterPro" id="IPR052156">
    <property type="entry name" value="BCAA_Transport_ATP-bd_LivF"/>
</dbReference>
<dbReference type="PANTHER" id="PTHR43820">
    <property type="entry name" value="HIGH-AFFINITY BRANCHED-CHAIN AMINO ACID TRANSPORT ATP-BINDING PROTEIN LIVF"/>
    <property type="match status" value="1"/>
</dbReference>
<evidence type="ECO:0000256" key="3">
    <source>
        <dbReference type="ARBA" id="ARBA00022741"/>
    </source>
</evidence>
<dbReference type="CDD" id="cd03224">
    <property type="entry name" value="ABC_TM1139_LivF_branched"/>
    <property type="match status" value="1"/>
</dbReference>
<dbReference type="InterPro" id="IPR003439">
    <property type="entry name" value="ABC_transporter-like_ATP-bd"/>
</dbReference>
<accession>A0ABS5RYF0</accession>
<dbReference type="Pfam" id="PF00005">
    <property type="entry name" value="ABC_tran"/>
    <property type="match status" value="1"/>
</dbReference>
<dbReference type="EMBL" id="JAFMNX010000002">
    <property type="protein sequence ID" value="MBS9721351.1"/>
    <property type="molecule type" value="Genomic_DNA"/>
</dbReference>
<dbReference type="PROSITE" id="PS00211">
    <property type="entry name" value="ABC_TRANSPORTER_1"/>
    <property type="match status" value="1"/>
</dbReference>
<evidence type="ECO:0000313" key="8">
    <source>
        <dbReference type="Proteomes" id="UP001297272"/>
    </source>
</evidence>
<evidence type="ECO:0000256" key="1">
    <source>
        <dbReference type="ARBA" id="ARBA00005417"/>
    </source>
</evidence>
<keyword evidence="4 7" id="KW-0067">ATP-binding</keyword>
<organism evidence="7 8">
    <name type="scientific">Tianweitania aestuarii</name>
    <dbReference type="NCBI Taxonomy" id="2814886"/>
    <lineage>
        <taxon>Bacteria</taxon>
        <taxon>Pseudomonadati</taxon>
        <taxon>Pseudomonadota</taxon>
        <taxon>Alphaproteobacteria</taxon>
        <taxon>Hyphomicrobiales</taxon>
        <taxon>Phyllobacteriaceae</taxon>
        <taxon>Tianweitania</taxon>
    </lineage>
</organism>
<dbReference type="RefSeq" id="WP_213984956.1">
    <property type="nucleotide sequence ID" value="NZ_JAFMNX010000002.1"/>
</dbReference>